<proteinExistence type="predicted"/>
<reference evidence="2" key="2">
    <citation type="submission" date="2015-01" db="EMBL/GenBank/DDBJ databases">
        <title>Evolutionary Origins and Diversification of the Mycorrhizal Mutualists.</title>
        <authorList>
            <consortium name="DOE Joint Genome Institute"/>
            <consortium name="Mycorrhizal Genomics Consortium"/>
            <person name="Kohler A."/>
            <person name="Kuo A."/>
            <person name="Nagy L.G."/>
            <person name="Floudas D."/>
            <person name="Copeland A."/>
            <person name="Barry K.W."/>
            <person name="Cichocki N."/>
            <person name="Veneault-Fourrey C."/>
            <person name="LaButti K."/>
            <person name="Lindquist E.A."/>
            <person name="Lipzen A."/>
            <person name="Lundell T."/>
            <person name="Morin E."/>
            <person name="Murat C."/>
            <person name="Riley R."/>
            <person name="Ohm R."/>
            <person name="Sun H."/>
            <person name="Tunlid A."/>
            <person name="Henrissat B."/>
            <person name="Grigoriev I.V."/>
            <person name="Hibbett D.S."/>
            <person name="Martin F."/>
        </authorList>
    </citation>
    <scope>NUCLEOTIDE SEQUENCE [LARGE SCALE GENOMIC DNA]</scope>
    <source>
        <strain evidence="2">Marx 270</strain>
    </source>
</reference>
<evidence type="ECO:0000313" key="1">
    <source>
        <dbReference type="EMBL" id="KIN99467.1"/>
    </source>
</evidence>
<gene>
    <name evidence="1" type="ORF">M404DRAFT_1004727</name>
</gene>
<dbReference type="EMBL" id="KN832005">
    <property type="protein sequence ID" value="KIN99467.1"/>
    <property type="molecule type" value="Genomic_DNA"/>
</dbReference>
<sequence length="63" mass="7356">CHIDSKPDSLPGMSFSKDWLQTLGSHHVMYISPSKRNCAHTVDLFFLSLRCTRDREAVQLRWH</sequence>
<protein>
    <submittedName>
        <fullName evidence="1">Uncharacterized protein</fullName>
    </submittedName>
</protein>
<dbReference type="HOGENOM" id="CLU_196218_0_0_1"/>
<reference evidence="1 2" key="1">
    <citation type="submission" date="2014-04" db="EMBL/GenBank/DDBJ databases">
        <authorList>
            <consortium name="DOE Joint Genome Institute"/>
            <person name="Kuo A."/>
            <person name="Kohler A."/>
            <person name="Costa M.D."/>
            <person name="Nagy L.G."/>
            <person name="Floudas D."/>
            <person name="Copeland A."/>
            <person name="Barry K.W."/>
            <person name="Cichocki N."/>
            <person name="Veneault-Fourrey C."/>
            <person name="LaButti K."/>
            <person name="Lindquist E.A."/>
            <person name="Lipzen A."/>
            <person name="Lundell T."/>
            <person name="Morin E."/>
            <person name="Murat C."/>
            <person name="Sun H."/>
            <person name="Tunlid A."/>
            <person name="Henrissat B."/>
            <person name="Grigoriev I.V."/>
            <person name="Hibbett D.S."/>
            <person name="Martin F."/>
            <person name="Nordberg H.P."/>
            <person name="Cantor M.N."/>
            <person name="Hua S.X."/>
        </authorList>
    </citation>
    <scope>NUCLEOTIDE SEQUENCE [LARGE SCALE GENOMIC DNA]</scope>
    <source>
        <strain evidence="1 2">Marx 270</strain>
    </source>
</reference>
<keyword evidence="2" id="KW-1185">Reference proteome</keyword>
<feature type="non-terminal residue" evidence="1">
    <location>
        <position position="63"/>
    </location>
</feature>
<organism evidence="1 2">
    <name type="scientific">Pisolithus tinctorius Marx 270</name>
    <dbReference type="NCBI Taxonomy" id="870435"/>
    <lineage>
        <taxon>Eukaryota</taxon>
        <taxon>Fungi</taxon>
        <taxon>Dikarya</taxon>
        <taxon>Basidiomycota</taxon>
        <taxon>Agaricomycotina</taxon>
        <taxon>Agaricomycetes</taxon>
        <taxon>Agaricomycetidae</taxon>
        <taxon>Boletales</taxon>
        <taxon>Sclerodermatineae</taxon>
        <taxon>Pisolithaceae</taxon>
        <taxon>Pisolithus</taxon>
    </lineage>
</organism>
<name>A0A0C3IRB2_PISTI</name>
<dbReference type="InParanoid" id="A0A0C3IRB2"/>
<dbReference type="AlphaFoldDB" id="A0A0C3IRB2"/>
<dbReference type="Proteomes" id="UP000054217">
    <property type="component" value="Unassembled WGS sequence"/>
</dbReference>
<feature type="non-terminal residue" evidence="1">
    <location>
        <position position="1"/>
    </location>
</feature>
<evidence type="ECO:0000313" key="2">
    <source>
        <dbReference type="Proteomes" id="UP000054217"/>
    </source>
</evidence>
<accession>A0A0C3IRB2</accession>